<dbReference type="RefSeq" id="WP_344075676.1">
    <property type="nucleotide sequence ID" value="NZ_BAAACA010000028.1"/>
</dbReference>
<dbReference type="InterPro" id="IPR018476">
    <property type="entry name" value="GlyceroP-diester-Pdiesterase_M"/>
</dbReference>
<organism evidence="4 5">
    <name type="scientific">Streptomyces crystallinus</name>
    <dbReference type="NCBI Taxonomy" id="68191"/>
    <lineage>
        <taxon>Bacteria</taxon>
        <taxon>Bacillati</taxon>
        <taxon>Actinomycetota</taxon>
        <taxon>Actinomycetes</taxon>
        <taxon>Kitasatosporales</taxon>
        <taxon>Streptomycetaceae</taxon>
        <taxon>Streptomyces</taxon>
    </lineage>
</organism>
<gene>
    <name evidence="4" type="ORF">GCM10010394_43990</name>
</gene>
<evidence type="ECO:0000256" key="2">
    <source>
        <dbReference type="SAM" id="Phobius"/>
    </source>
</evidence>
<dbReference type="PANTHER" id="PTHR33133">
    <property type="entry name" value="OS08G0107100 PROTEIN-RELATED"/>
    <property type="match status" value="1"/>
</dbReference>
<proteinExistence type="predicted"/>
<protein>
    <submittedName>
        <fullName evidence="4">Glycerophosphoryl diester phosphodiesterase membrane domain-containing protein</fullName>
    </submittedName>
</protein>
<feature type="transmembrane region" description="Helical" evidence="2">
    <location>
        <begin position="304"/>
        <end position="337"/>
    </location>
</feature>
<feature type="region of interest" description="Disordered" evidence="1">
    <location>
        <begin position="1"/>
        <end position="91"/>
    </location>
</feature>
<reference evidence="4 5" key="1">
    <citation type="journal article" date="2019" name="Int. J. Syst. Evol. Microbiol.">
        <title>The Global Catalogue of Microorganisms (GCM) 10K type strain sequencing project: providing services to taxonomists for standard genome sequencing and annotation.</title>
        <authorList>
            <consortium name="The Broad Institute Genomics Platform"/>
            <consortium name="The Broad Institute Genome Sequencing Center for Infectious Disease"/>
            <person name="Wu L."/>
            <person name="Ma J."/>
        </authorList>
    </citation>
    <scope>NUCLEOTIDE SEQUENCE [LARGE SCALE GENOMIC DNA]</scope>
    <source>
        <strain evidence="4 5">JCM 5067</strain>
    </source>
</reference>
<keyword evidence="2" id="KW-1133">Transmembrane helix</keyword>
<name>A0ABN1GDJ5_9ACTN</name>
<feature type="transmembrane region" description="Helical" evidence="2">
    <location>
        <begin position="221"/>
        <end position="244"/>
    </location>
</feature>
<keyword evidence="2" id="KW-0472">Membrane</keyword>
<feature type="compositionally biased region" description="Low complexity" evidence="1">
    <location>
        <begin position="82"/>
        <end position="91"/>
    </location>
</feature>
<keyword evidence="5" id="KW-1185">Reference proteome</keyword>
<feature type="transmembrane region" description="Helical" evidence="2">
    <location>
        <begin position="124"/>
        <end position="142"/>
    </location>
</feature>
<accession>A0ABN1GDJ5</accession>
<feature type="domain" description="Glycerophosphoryl diester phosphodiesterase membrane" evidence="3">
    <location>
        <begin position="260"/>
        <end position="339"/>
    </location>
</feature>
<evidence type="ECO:0000313" key="4">
    <source>
        <dbReference type="EMBL" id="GAA0609265.1"/>
    </source>
</evidence>
<feature type="compositionally biased region" description="Low complexity" evidence="1">
    <location>
        <begin position="1"/>
        <end position="15"/>
    </location>
</feature>
<evidence type="ECO:0000313" key="5">
    <source>
        <dbReference type="Proteomes" id="UP001500668"/>
    </source>
</evidence>
<dbReference type="PANTHER" id="PTHR33133:SF1">
    <property type="entry name" value="EXPRESSED PROTEIN-RELATED"/>
    <property type="match status" value="1"/>
</dbReference>
<comment type="caution">
    <text evidence="4">The sequence shown here is derived from an EMBL/GenBank/DDBJ whole genome shotgun (WGS) entry which is preliminary data.</text>
</comment>
<feature type="transmembrane region" description="Helical" evidence="2">
    <location>
        <begin position="357"/>
        <end position="385"/>
    </location>
</feature>
<dbReference type="Pfam" id="PF10110">
    <property type="entry name" value="GPDPase_memb"/>
    <property type="match status" value="1"/>
</dbReference>
<feature type="compositionally biased region" description="Pro residues" evidence="1">
    <location>
        <begin position="58"/>
        <end position="67"/>
    </location>
</feature>
<evidence type="ECO:0000259" key="3">
    <source>
        <dbReference type="Pfam" id="PF10110"/>
    </source>
</evidence>
<evidence type="ECO:0000256" key="1">
    <source>
        <dbReference type="SAM" id="MobiDB-lite"/>
    </source>
</evidence>
<feature type="transmembrane region" description="Helical" evidence="2">
    <location>
        <begin position="256"/>
        <end position="283"/>
    </location>
</feature>
<dbReference type="EMBL" id="BAAACA010000028">
    <property type="protein sequence ID" value="GAA0609265.1"/>
    <property type="molecule type" value="Genomic_DNA"/>
</dbReference>
<feature type="compositionally biased region" description="Polar residues" evidence="1">
    <location>
        <begin position="34"/>
        <end position="44"/>
    </location>
</feature>
<feature type="transmembrane region" description="Helical" evidence="2">
    <location>
        <begin position="177"/>
        <end position="200"/>
    </location>
</feature>
<keyword evidence="2" id="KW-0812">Transmembrane</keyword>
<dbReference type="Proteomes" id="UP001500668">
    <property type="component" value="Unassembled WGS sequence"/>
</dbReference>
<sequence length="412" mass="42700">MNDSPGWASPGSAPSDGEDSGTPRQPEPSDRARASSQWSRNQPPAGQWSPPAATPGQSTPPPPPGRPGPQQGGWGPPPAPGGPWNSGWGPAPAAKPGVIPLRPLGVGEILDGAVSTMRAHWRTVLGLTLTVAVITQIANILAERYLLPDPPDIDPNATGAEAVDQLMDSLRSSMLRLLPIGVLGLIGTLFVTAVLTVVISRSVLGRPVTLREAWAEARPRLLPLLGLLVLLPVMAGAVVGIGILPGALIGSDAGAALAGLGGLTASVVVIWLLVRFSLAAPALMLERQSLLKSLRRSAKLVRGAWWRIFGITLLTLLLTFIVSMIIGIPFTVIGTLVDDGGAGSLFSGDSSDFGWPFLIISGIGAVIGSAITYPISAGVAALLYVDQRIRREALDLDLARAANLPGYETPGS</sequence>